<dbReference type="InterPro" id="IPR028978">
    <property type="entry name" value="Chorismate_lyase_/UTRA_dom_sf"/>
</dbReference>
<evidence type="ECO:0000256" key="1">
    <source>
        <dbReference type="ARBA" id="ARBA00023015"/>
    </source>
</evidence>
<gene>
    <name evidence="5" type="primary">phnF</name>
    <name evidence="5" type="ORF">GCM10009105_28090</name>
</gene>
<evidence type="ECO:0000256" key="2">
    <source>
        <dbReference type="ARBA" id="ARBA00023125"/>
    </source>
</evidence>
<evidence type="ECO:0000256" key="3">
    <source>
        <dbReference type="ARBA" id="ARBA00023163"/>
    </source>
</evidence>
<dbReference type="CDD" id="cd07377">
    <property type="entry name" value="WHTH_GntR"/>
    <property type="match status" value="1"/>
</dbReference>
<dbReference type="InterPro" id="IPR000524">
    <property type="entry name" value="Tscrpt_reg_HTH_GntR"/>
</dbReference>
<keyword evidence="6" id="KW-1185">Reference proteome</keyword>
<accession>A0ABN1IQW2</accession>
<dbReference type="InterPro" id="IPR050679">
    <property type="entry name" value="Bact_HTH_transcr_reg"/>
</dbReference>
<dbReference type="InterPro" id="IPR012702">
    <property type="entry name" value="CP_lyase_PhnF"/>
</dbReference>
<dbReference type="SUPFAM" id="SSF64288">
    <property type="entry name" value="Chorismate lyase-like"/>
    <property type="match status" value="1"/>
</dbReference>
<comment type="caution">
    <text evidence="5">The sequence shown here is derived from an EMBL/GenBank/DDBJ whole genome shotgun (WGS) entry which is preliminary data.</text>
</comment>
<reference evidence="5 6" key="1">
    <citation type="journal article" date="2019" name="Int. J. Syst. Evol. Microbiol.">
        <title>The Global Catalogue of Microorganisms (GCM) 10K type strain sequencing project: providing services to taxonomists for standard genome sequencing and annotation.</title>
        <authorList>
            <consortium name="The Broad Institute Genomics Platform"/>
            <consortium name="The Broad Institute Genome Sequencing Center for Infectious Disease"/>
            <person name="Wu L."/>
            <person name="Ma J."/>
        </authorList>
    </citation>
    <scope>NUCLEOTIDE SEQUENCE [LARGE SCALE GENOMIC DNA]</scope>
    <source>
        <strain evidence="5 6">JCM 15421</strain>
    </source>
</reference>
<dbReference type="SUPFAM" id="SSF46785">
    <property type="entry name" value="Winged helix' DNA-binding domain"/>
    <property type="match status" value="1"/>
</dbReference>
<dbReference type="Gene3D" id="3.40.1410.10">
    <property type="entry name" value="Chorismate lyase-like"/>
    <property type="match status" value="1"/>
</dbReference>
<dbReference type="RefSeq" id="WP_343792226.1">
    <property type="nucleotide sequence ID" value="NZ_BAAAEU010000024.1"/>
</dbReference>
<sequence length="248" mass="27689">MTIRVAKVQMRNASQPLWRQIEHDLLKRIQAGELRRGERLPSALALARDLGANRHTVRRALAALEQRGLLRTELGRGSFVCEESYDYPIGRRTRFTQNMSRLNVEGGNDVLATGIVTPPPRIAKALALLPGECAWRTESAACAEGKVLDHCEAYFPLKRFAKLDQVFLRTRSVTRTLAEFGITDYFRRYTKVSASLPGEATARVLGQAARRPVLVVESLNVDTQGVPVQYGLTRFAGERVQLVLTTDD</sequence>
<organism evidence="5 6">
    <name type="scientific">Dokdonella soli</name>
    <dbReference type="NCBI Taxonomy" id="529810"/>
    <lineage>
        <taxon>Bacteria</taxon>
        <taxon>Pseudomonadati</taxon>
        <taxon>Pseudomonadota</taxon>
        <taxon>Gammaproteobacteria</taxon>
        <taxon>Lysobacterales</taxon>
        <taxon>Rhodanobacteraceae</taxon>
        <taxon>Dokdonella</taxon>
    </lineage>
</organism>
<keyword evidence="3" id="KW-0804">Transcription</keyword>
<name>A0ABN1IQW2_9GAMM</name>
<dbReference type="Proteomes" id="UP001501523">
    <property type="component" value="Unassembled WGS sequence"/>
</dbReference>
<proteinExistence type="predicted"/>
<dbReference type="PROSITE" id="PS50949">
    <property type="entry name" value="HTH_GNTR"/>
    <property type="match status" value="1"/>
</dbReference>
<dbReference type="InterPro" id="IPR011663">
    <property type="entry name" value="UTRA"/>
</dbReference>
<dbReference type="PANTHER" id="PTHR44846:SF1">
    <property type="entry name" value="MANNOSYL-D-GLYCERATE TRANSPORT_METABOLISM SYSTEM REPRESSOR MNGR-RELATED"/>
    <property type="match status" value="1"/>
</dbReference>
<dbReference type="Pfam" id="PF07702">
    <property type="entry name" value="UTRA"/>
    <property type="match status" value="1"/>
</dbReference>
<dbReference type="SMART" id="SM00345">
    <property type="entry name" value="HTH_GNTR"/>
    <property type="match status" value="1"/>
</dbReference>
<keyword evidence="2" id="KW-0238">DNA-binding</keyword>
<dbReference type="InterPro" id="IPR036388">
    <property type="entry name" value="WH-like_DNA-bd_sf"/>
</dbReference>
<dbReference type="PRINTS" id="PR00035">
    <property type="entry name" value="HTHGNTR"/>
</dbReference>
<dbReference type="NCBIfam" id="TIGR02325">
    <property type="entry name" value="C_P_lyase_phnF"/>
    <property type="match status" value="1"/>
</dbReference>
<dbReference type="Gene3D" id="1.10.10.10">
    <property type="entry name" value="Winged helix-like DNA-binding domain superfamily/Winged helix DNA-binding domain"/>
    <property type="match status" value="1"/>
</dbReference>
<protein>
    <submittedName>
        <fullName evidence="5">Phosphonate metabolism transcriptional regulator PhnF</fullName>
    </submittedName>
</protein>
<dbReference type="EMBL" id="BAAAEU010000024">
    <property type="protein sequence ID" value="GAA0719533.1"/>
    <property type="molecule type" value="Genomic_DNA"/>
</dbReference>
<evidence type="ECO:0000313" key="5">
    <source>
        <dbReference type="EMBL" id="GAA0719533.1"/>
    </source>
</evidence>
<evidence type="ECO:0000259" key="4">
    <source>
        <dbReference type="PROSITE" id="PS50949"/>
    </source>
</evidence>
<dbReference type="SMART" id="SM00866">
    <property type="entry name" value="UTRA"/>
    <property type="match status" value="1"/>
</dbReference>
<feature type="domain" description="HTH gntR-type" evidence="4">
    <location>
        <begin position="15"/>
        <end position="83"/>
    </location>
</feature>
<dbReference type="PANTHER" id="PTHR44846">
    <property type="entry name" value="MANNOSYL-D-GLYCERATE TRANSPORT/METABOLISM SYSTEM REPRESSOR MNGR-RELATED"/>
    <property type="match status" value="1"/>
</dbReference>
<evidence type="ECO:0000313" key="6">
    <source>
        <dbReference type="Proteomes" id="UP001501523"/>
    </source>
</evidence>
<dbReference type="Pfam" id="PF00392">
    <property type="entry name" value="GntR"/>
    <property type="match status" value="1"/>
</dbReference>
<keyword evidence="1" id="KW-0805">Transcription regulation</keyword>
<dbReference type="InterPro" id="IPR036390">
    <property type="entry name" value="WH_DNA-bd_sf"/>
</dbReference>